<proteinExistence type="predicted"/>
<dbReference type="InterPro" id="IPR052949">
    <property type="entry name" value="PA_immunity-related"/>
</dbReference>
<protein>
    <submittedName>
        <fullName evidence="1">Uncharacterized protein YjbI with pentapeptide repeats</fullName>
    </submittedName>
</protein>
<sequence length="198" mass="22092">MVGLNELQTERELYDQVIEGITLPSPHIFCNEFQDCVFKNCDLNGANFSGKTLVDCRFENCNLSMMQTNSATFNDVRFKNCKMLGIIFSDARDGLFSTGFDSCILDYCSFFGKKMIKTNFIKCSLKEANFTQTNLTQANFSGSDLAGAIFHETLLSKADLSSAVNFIIDPELNDIKHASFSSSEIAGLLTRHQIKIVN</sequence>
<dbReference type="Pfam" id="PF13599">
    <property type="entry name" value="Pentapeptide_4"/>
    <property type="match status" value="1"/>
</dbReference>
<name>A0A2T5JGT9_9SPHI</name>
<gene>
    <name evidence="1" type="ORF">C8P68_101889</name>
</gene>
<reference evidence="1 2" key="1">
    <citation type="submission" date="2018-04" db="EMBL/GenBank/DDBJ databases">
        <title>Genomic Encyclopedia of Archaeal and Bacterial Type Strains, Phase II (KMG-II): from individual species to whole genera.</title>
        <authorList>
            <person name="Goeker M."/>
        </authorList>
    </citation>
    <scope>NUCLEOTIDE SEQUENCE [LARGE SCALE GENOMIC DNA]</scope>
    <source>
        <strain evidence="1 2">DSM 26809</strain>
    </source>
</reference>
<evidence type="ECO:0000313" key="2">
    <source>
        <dbReference type="Proteomes" id="UP000244168"/>
    </source>
</evidence>
<dbReference type="InterPro" id="IPR001646">
    <property type="entry name" value="5peptide_repeat"/>
</dbReference>
<organism evidence="1 2">
    <name type="scientific">Mucilaginibacter yixingensis</name>
    <dbReference type="NCBI Taxonomy" id="1295612"/>
    <lineage>
        <taxon>Bacteria</taxon>
        <taxon>Pseudomonadati</taxon>
        <taxon>Bacteroidota</taxon>
        <taxon>Sphingobacteriia</taxon>
        <taxon>Sphingobacteriales</taxon>
        <taxon>Sphingobacteriaceae</taxon>
        <taxon>Mucilaginibacter</taxon>
    </lineage>
</organism>
<dbReference type="PANTHER" id="PTHR42999:SF1">
    <property type="entry name" value="PENTAPEPTIDE REPEAT-CONTAINING PROTEIN"/>
    <property type="match status" value="1"/>
</dbReference>
<dbReference type="OrthoDB" id="67652at2"/>
<dbReference type="EMBL" id="QAOQ01000001">
    <property type="protein sequence ID" value="PTR01652.1"/>
    <property type="molecule type" value="Genomic_DNA"/>
</dbReference>
<accession>A0A2T5JGT9</accession>
<keyword evidence="2" id="KW-1185">Reference proteome</keyword>
<dbReference type="RefSeq" id="WP_107827024.1">
    <property type="nucleotide sequence ID" value="NZ_CP160205.1"/>
</dbReference>
<dbReference type="SUPFAM" id="SSF141571">
    <property type="entry name" value="Pentapeptide repeat-like"/>
    <property type="match status" value="1"/>
</dbReference>
<dbReference type="Gene3D" id="2.160.20.80">
    <property type="entry name" value="E3 ubiquitin-protein ligase SopA"/>
    <property type="match status" value="1"/>
</dbReference>
<dbReference type="PANTHER" id="PTHR42999">
    <property type="entry name" value="ANTIBIOTIC RESISTANCE PROTEIN MCBG"/>
    <property type="match status" value="1"/>
</dbReference>
<dbReference type="AlphaFoldDB" id="A0A2T5JGT9"/>
<dbReference type="Proteomes" id="UP000244168">
    <property type="component" value="Unassembled WGS sequence"/>
</dbReference>
<evidence type="ECO:0000313" key="1">
    <source>
        <dbReference type="EMBL" id="PTR01652.1"/>
    </source>
</evidence>
<dbReference type="Pfam" id="PF00805">
    <property type="entry name" value="Pentapeptide"/>
    <property type="match status" value="1"/>
</dbReference>
<comment type="caution">
    <text evidence="1">The sequence shown here is derived from an EMBL/GenBank/DDBJ whole genome shotgun (WGS) entry which is preliminary data.</text>
</comment>